<proteinExistence type="predicted"/>
<reference evidence="1" key="1">
    <citation type="submission" date="2021-06" db="EMBL/GenBank/DDBJ databases">
        <authorList>
            <person name="Kallberg Y."/>
            <person name="Tangrot J."/>
            <person name="Rosling A."/>
        </authorList>
    </citation>
    <scope>NUCLEOTIDE SEQUENCE</scope>
    <source>
        <strain evidence="1">CL356</strain>
    </source>
</reference>
<dbReference type="EMBL" id="CAJVPT010000888">
    <property type="protein sequence ID" value="CAG8452254.1"/>
    <property type="molecule type" value="Genomic_DNA"/>
</dbReference>
<evidence type="ECO:0000313" key="1">
    <source>
        <dbReference type="EMBL" id="CAG8452254.1"/>
    </source>
</evidence>
<organism evidence="1 2">
    <name type="scientific">Acaulospora colombiana</name>
    <dbReference type="NCBI Taxonomy" id="27376"/>
    <lineage>
        <taxon>Eukaryota</taxon>
        <taxon>Fungi</taxon>
        <taxon>Fungi incertae sedis</taxon>
        <taxon>Mucoromycota</taxon>
        <taxon>Glomeromycotina</taxon>
        <taxon>Glomeromycetes</taxon>
        <taxon>Diversisporales</taxon>
        <taxon>Acaulosporaceae</taxon>
        <taxon>Acaulospora</taxon>
    </lineage>
</organism>
<evidence type="ECO:0000313" key="2">
    <source>
        <dbReference type="Proteomes" id="UP000789525"/>
    </source>
</evidence>
<keyword evidence="2" id="KW-1185">Reference proteome</keyword>
<protein>
    <submittedName>
        <fullName evidence="1">9400_t:CDS:1</fullName>
    </submittedName>
</protein>
<dbReference type="Proteomes" id="UP000789525">
    <property type="component" value="Unassembled WGS sequence"/>
</dbReference>
<sequence length="187" mass="21414">MGKEPEFILDMKTVYGAVTSTSTADTPTPAETLEEIMSYKETPVHLLRRAGREIASMQVKYFSYPLHPNVVHESRLVVVPSCVNDFSYPVEVHELRLAKEKKLPLIAEFWESVMSSEKRKMTTISERTTLLEEHATTVVKLTSQQDQIIREKFTSHLEAEGRATNTRKSGRRTFKRDDPQEKKGELC</sequence>
<accession>A0ACA9K538</accession>
<gene>
    <name evidence="1" type="ORF">ACOLOM_LOCUS801</name>
</gene>
<name>A0ACA9K538_9GLOM</name>
<comment type="caution">
    <text evidence="1">The sequence shown here is derived from an EMBL/GenBank/DDBJ whole genome shotgun (WGS) entry which is preliminary data.</text>
</comment>